<evidence type="ECO:0000256" key="1">
    <source>
        <dbReference type="ARBA" id="ARBA00022884"/>
    </source>
</evidence>
<evidence type="ECO:0000256" key="2">
    <source>
        <dbReference type="SAM" id="MobiDB-lite"/>
    </source>
</evidence>
<feature type="domain" description="Integrase catalytic" evidence="4">
    <location>
        <begin position="1"/>
        <end position="75"/>
    </location>
</feature>
<dbReference type="SUPFAM" id="SSF53098">
    <property type="entry name" value="Ribonuclease H-like"/>
    <property type="match status" value="1"/>
</dbReference>
<dbReference type="InterPro" id="IPR012337">
    <property type="entry name" value="RNaseH-like_sf"/>
</dbReference>
<dbReference type="Pfam" id="PF24626">
    <property type="entry name" value="SH3_Tf2-1"/>
    <property type="match status" value="1"/>
</dbReference>
<dbReference type="GO" id="GO:0006338">
    <property type="term" value="P:chromatin remodeling"/>
    <property type="evidence" value="ECO:0007669"/>
    <property type="project" value="UniProtKB-ARBA"/>
</dbReference>
<dbReference type="EMBL" id="SSOP01000787">
    <property type="protein sequence ID" value="KAB5587781.1"/>
    <property type="molecule type" value="Genomic_DNA"/>
</dbReference>
<dbReference type="Pfam" id="PF00385">
    <property type="entry name" value="Chromo"/>
    <property type="match status" value="1"/>
</dbReference>
<dbReference type="InterPro" id="IPR050951">
    <property type="entry name" value="Retrovirus_Pol_polyprotein"/>
</dbReference>
<dbReference type="PROSITE" id="PS50013">
    <property type="entry name" value="CHROMO_2"/>
    <property type="match status" value="1"/>
</dbReference>
<dbReference type="AlphaFoldDB" id="A0A5N5Q8N5"/>
<evidence type="ECO:0000259" key="4">
    <source>
        <dbReference type="PROSITE" id="PS50994"/>
    </source>
</evidence>
<dbReference type="InterPro" id="IPR001584">
    <property type="entry name" value="Integrase_cat-core"/>
</dbReference>
<evidence type="ECO:0000313" key="6">
    <source>
        <dbReference type="Proteomes" id="UP000383932"/>
    </source>
</evidence>
<name>A0A5N5Q8N5_9AGAM</name>
<gene>
    <name evidence="5" type="ORF">CTheo_8778</name>
</gene>
<dbReference type="Proteomes" id="UP000383932">
    <property type="component" value="Unassembled WGS sequence"/>
</dbReference>
<dbReference type="PANTHER" id="PTHR37984">
    <property type="entry name" value="PROTEIN CBG26694"/>
    <property type="match status" value="1"/>
</dbReference>
<dbReference type="PANTHER" id="PTHR37984:SF15">
    <property type="entry name" value="INTEGRASE CATALYTIC DOMAIN-CONTAINING PROTEIN"/>
    <property type="match status" value="1"/>
</dbReference>
<evidence type="ECO:0000313" key="5">
    <source>
        <dbReference type="EMBL" id="KAB5587781.1"/>
    </source>
</evidence>
<dbReference type="InterPro" id="IPR036397">
    <property type="entry name" value="RNaseH_sf"/>
</dbReference>
<dbReference type="GO" id="GO:0003723">
    <property type="term" value="F:RNA binding"/>
    <property type="evidence" value="ECO:0007669"/>
    <property type="project" value="UniProtKB-KW"/>
</dbReference>
<dbReference type="OrthoDB" id="2273864at2759"/>
<dbReference type="Gene3D" id="3.30.420.10">
    <property type="entry name" value="Ribonuclease H-like superfamily/Ribonuclease H"/>
    <property type="match status" value="1"/>
</dbReference>
<dbReference type="PROSITE" id="PS50994">
    <property type="entry name" value="INTEGRASE"/>
    <property type="match status" value="1"/>
</dbReference>
<feature type="region of interest" description="Disordered" evidence="2">
    <location>
        <begin position="276"/>
        <end position="312"/>
    </location>
</feature>
<keyword evidence="1" id="KW-0694">RNA-binding</keyword>
<dbReference type="InterPro" id="IPR016197">
    <property type="entry name" value="Chromo-like_dom_sf"/>
</dbReference>
<protein>
    <submittedName>
        <fullName evidence="5">Transposon Tf2-1 polyprotein</fullName>
    </submittedName>
</protein>
<reference evidence="5 6" key="1">
    <citation type="journal article" date="2019" name="Fungal Biol. Biotechnol.">
        <title>Draft genome sequence of fastidious pathogen Ceratobasidium theobromae, which causes vascular-streak dieback in Theobroma cacao.</title>
        <authorList>
            <person name="Ali S.S."/>
            <person name="Asman A."/>
            <person name="Shao J."/>
            <person name="Firmansyah A.P."/>
            <person name="Susilo A.W."/>
            <person name="Rosmana A."/>
            <person name="McMahon P."/>
            <person name="Junaid M."/>
            <person name="Guest D."/>
            <person name="Kheng T.Y."/>
            <person name="Meinhardt L.W."/>
            <person name="Bailey B.A."/>
        </authorList>
    </citation>
    <scope>NUCLEOTIDE SEQUENCE [LARGE SCALE GENOMIC DNA]</scope>
    <source>
        <strain evidence="5 6">CT2</strain>
    </source>
</reference>
<evidence type="ECO:0000259" key="3">
    <source>
        <dbReference type="PROSITE" id="PS50013"/>
    </source>
</evidence>
<proteinExistence type="predicted"/>
<dbReference type="SUPFAM" id="SSF54160">
    <property type="entry name" value="Chromo domain-like"/>
    <property type="match status" value="1"/>
</dbReference>
<dbReference type="Gene3D" id="2.40.50.40">
    <property type="match status" value="1"/>
</dbReference>
<dbReference type="GO" id="GO:0015074">
    <property type="term" value="P:DNA integration"/>
    <property type="evidence" value="ECO:0007669"/>
    <property type="project" value="InterPro"/>
</dbReference>
<feature type="domain" description="Chromo" evidence="3">
    <location>
        <begin position="221"/>
        <end position="281"/>
    </location>
</feature>
<organism evidence="5 6">
    <name type="scientific">Ceratobasidium theobromae</name>
    <dbReference type="NCBI Taxonomy" id="1582974"/>
    <lineage>
        <taxon>Eukaryota</taxon>
        <taxon>Fungi</taxon>
        <taxon>Dikarya</taxon>
        <taxon>Basidiomycota</taxon>
        <taxon>Agaricomycotina</taxon>
        <taxon>Agaricomycetes</taxon>
        <taxon>Cantharellales</taxon>
        <taxon>Ceratobasidiaceae</taxon>
        <taxon>Ceratobasidium</taxon>
    </lineage>
</organism>
<keyword evidence="6" id="KW-1185">Reference proteome</keyword>
<comment type="caution">
    <text evidence="5">The sequence shown here is derived from an EMBL/GenBank/DDBJ whole genome shotgun (WGS) entry which is preliminary data.</text>
</comment>
<feature type="compositionally biased region" description="Pro residues" evidence="2">
    <location>
        <begin position="279"/>
        <end position="291"/>
    </location>
</feature>
<dbReference type="InterPro" id="IPR056924">
    <property type="entry name" value="SH3_Tf2-1"/>
</dbReference>
<sequence>MELLDVKLKHATAYHPRTDGQTERTNQTLEAYLRCYISYQQDNWVDYLPLAEFAYNNHPSTSLQQSPFYANYVFHLTFEPHINSASTVPSSEELASCLDLIHQELQAELEHAQRDAAEQFNWHAQPAPEFKVGDRVWLLRRNIKTTCPSDKLDYCKLGPFITLSTCRPVSFKLKLPSSLSRLHNVFHVSLLEPYHSLANIPGHIEPPPLPVYLDSNSKPWCKVDNILDCWKVGWHFDYFVSWKGLPPNKNSWVPLSDMSISLNELIEQFHQHMANRQMPQPPPHLLNPPKPNASNSADQFPDPEPSLDISNNPVLSSLPVPYNPIRIPMLSPLQQESYTVPTQTTLHSGCISCPRPVPVSPPPTRT</sequence>
<dbReference type="GO" id="GO:0005634">
    <property type="term" value="C:nucleus"/>
    <property type="evidence" value="ECO:0007669"/>
    <property type="project" value="UniProtKB-ARBA"/>
</dbReference>
<accession>A0A5N5Q8N5</accession>
<dbReference type="CDD" id="cd00024">
    <property type="entry name" value="CD_CSD"/>
    <property type="match status" value="1"/>
</dbReference>
<dbReference type="InterPro" id="IPR000953">
    <property type="entry name" value="Chromo/chromo_shadow_dom"/>
</dbReference>
<dbReference type="InterPro" id="IPR023780">
    <property type="entry name" value="Chromo_domain"/>
</dbReference>